<dbReference type="GO" id="GO:0016668">
    <property type="term" value="F:oxidoreductase activity, acting on a sulfur group of donors, NAD(P) as acceptor"/>
    <property type="evidence" value="ECO:0007669"/>
    <property type="project" value="InterPro"/>
</dbReference>
<dbReference type="AlphaFoldDB" id="A0A4V2FQ89"/>
<dbReference type="Proteomes" id="UP000291591">
    <property type="component" value="Unassembled WGS sequence"/>
</dbReference>
<dbReference type="InterPro" id="IPR001100">
    <property type="entry name" value="Pyr_nuc-diS_OxRdtase"/>
</dbReference>
<reference evidence="13 14" key="1">
    <citation type="submission" date="2019-02" db="EMBL/GenBank/DDBJ databases">
        <title>Sequencing the genomes of 1000 actinobacteria strains.</title>
        <authorList>
            <person name="Klenk H.-P."/>
        </authorList>
    </citation>
    <scope>NUCLEOTIDE SEQUENCE [LARGE SCALE GENOMIC DNA]</scope>
    <source>
        <strain evidence="13 14">DSM 45779</strain>
    </source>
</reference>
<accession>A0A4V2FQ89</accession>
<feature type="disulfide bond" description="Redox-active" evidence="9">
    <location>
        <begin position="42"/>
        <end position="47"/>
    </location>
</feature>
<gene>
    <name evidence="13" type="ORF">EV383_0669</name>
</gene>
<dbReference type="Pfam" id="PF07992">
    <property type="entry name" value="Pyr_redox_2"/>
    <property type="match status" value="1"/>
</dbReference>
<feature type="binding site" evidence="8">
    <location>
        <position position="264"/>
    </location>
    <ligand>
        <name>NAD(+)</name>
        <dbReference type="ChEBI" id="CHEBI:57540"/>
    </ligand>
</feature>
<dbReference type="InterPro" id="IPR036188">
    <property type="entry name" value="FAD/NAD-bd_sf"/>
</dbReference>
<keyword evidence="8" id="KW-0547">Nucleotide-binding</keyword>
<keyword evidence="13" id="KW-0670">Pyruvate</keyword>
<feature type="binding site" evidence="8">
    <location>
        <position position="305"/>
    </location>
    <ligand>
        <name>NAD(+)</name>
        <dbReference type="ChEBI" id="CHEBI:57540"/>
    </ligand>
</feature>
<feature type="binding site" evidence="8">
    <location>
        <position position="51"/>
    </location>
    <ligand>
        <name>FAD</name>
        <dbReference type="ChEBI" id="CHEBI:57692"/>
    </ligand>
</feature>
<evidence type="ECO:0000256" key="7">
    <source>
        <dbReference type="ARBA" id="ARBA00023284"/>
    </source>
</evidence>
<dbReference type="EMBL" id="SHKL01000001">
    <property type="protein sequence ID" value="RZT83850.1"/>
    <property type="molecule type" value="Genomic_DNA"/>
</dbReference>
<keyword evidence="3 8" id="KW-0274">FAD</keyword>
<evidence type="ECO:0000256" key="2">
    <source>
        <dbReference type="ARBA" id="ARBA00022630"/>
    </source>
</evidence>
<evidence type="ECO:0000256" key="5">
    <source>
        <dbReference type="ARBA" id="ARBA00023002"/>
    </source>
</evidence>
<evidence type="ECO:0000256" key="10">
    <source>
        <dbReference type="RuleBase" id="RU003691"/>
    </source>
</evidence>
<dbReference type="InterPro" id="IPR023753">
    <property type="entry name" value="FAD/NAD-binding_dom"/>
</dbReference>
<comment type="similarity">
    <text evidence="1 10">Belongs to the class-I pyridine nucleotide-disulfide oxidoreductase family.</text>
</comment>
<feature type="binding site" evidence="8">
    <location>
        <position position="200"/>
    </location>
    <ligand>
        <name>NAD(+)</name>
        <dbReference type="ChEBI" id="CHEBI:57540"/>
    </ligand>
</feature>
<dbReference type="RefSeq" id="WP_130288550.1">
    <property type="nucleotide sequence ID" value="NZ_SHKL01000001.1"/>
</dbReference>
<evidence type="ECO:0000256" key="3">
    <source>
        <dbReference type="ARBA" id="ARBA00022827"/>
    </source>
</evidence>
<keyword evidence="6" id="KW-1015">Disulfide bond</keyword>
<evidence type="ECO:0000256" key="6">
    <source>
        <dbReference type="ARBA" id="ARBA00023157"/>
    </source>
</evidence>
<keyword evidence="2 10" id="KW-0285">Flavoprotein</keyword>
<keyword evidence="8" id="KW-0520">NAD</keyword>
<dbReference type="PROSITE" id="PS00076">
    <property type="entry name" value="PYRIDINE_REDOX_1"/>
    <property type="match status" value="1"/>
</dbReference>
<feature type="domain" description="Pyridine nucleotide-disulphide oxidoreductase dimerisation" evidence="11">
    <location>
        <begin position="339"/>
        <end position="441"/>
    </location>
</feature>
<keyword evidence="4" id="KW-0521">NADP</keyword>
<feature type="binding site" evidence="8">
    <location>
        <begin position="177"/>
        <end position="184"/>
    </location>
    <ligand>
        <name>NAD(+)</name>
        <dbReference type="ChEBI" id="CHEBI:57540"/>
    </ligand>
</feature>
<evidence type="ECO:0000313" key="13">
    <source>
        <dbReference type="EMBL" id="RZT83850.1"/>
    </source>
</evidence>
<dbReference type="Gene3D" id="3.30.390.30">
    <property type="match status" value="1"/>
</dbReference>
<dbReference type="GO" id="GO:0003955">
    <property type="term" value="F:NAD(P)H dehydrogenase (quinone) activity"/>
    <property type="evidence" value="ECO:0007669"/>
    <property type="project" value="TreeGrafter"/>
</dbReference>
<evidence type="ECO:0000313" key="14">
    <source>
        <dbReference type="Proteomes" id="UP000291591"/>
    </source>
</evidence>
<dbReference type="InterPro" id="IPR004099">
    <property type="entry name" value="Pyr_nucl-diS_OxRdtase_dimer"/>
</dbReference>
<sequence>MSRVPDLLVVGGGSAGLVGARTAASFGASVLLVEAARTGGDCLWTGCVPSKALLAAASAAADARAAARLGVHVDGVRIDLAAVRAHVDHARRTIEPVDSAESLAAAGVTVRRATARLTGPDTATVDGEPVRFRRALIATGSSPLLPGIPGLADADPLTTDTVWDALTELPDRLVVLGAGSVGCELAQALARLGVAVSLVEAAPRLLPGEDPDASRVLAAALRADGVEVHTGRAVSAVEGSGATARVLLDGGERLAAGRVLAAFGRRPDTAALDLASAGVALDEQGCVRVDEQLRTTNPRIWAAGDVTAHPRFTHVAGVHGSTAATNAVLGLRRRAETVVPRVTFTAPEVASVGAAPGAKGTTVQTRDHDEVDRAVTDGDTTGFARLVVDRRGRVAGAVVVGPRAGEVLAELTLAVRHGLRTRDLAGTMHPYPTHGDAPWNAAIADVRTQLGRGPVRAAVRLVMRGRRLWVSRRR</sequence>
<dbReference type="Gene3D" id="3.50.50.60">
    <property type="entry name" value="FAD/NAD(P)-binding domain"/>
    <property type="match status" value="2"/>
</dbReference>
<comment type="cofactor">
    <cofactor evidence="8">
        <name>FAD</name>
        <dbReference type="ChEBI" id="CHEBI:57692"/>
    </cofactor>
    <text evidence="8">Binds 1 FAD per subunit.</text>
</comment>
<dbReference type="SUPFAM" id="SSF51905">
    <property type="entry name" value="FAD/NAD(P)-binding domain"/>
    <property type="match status" value="1"/>
</dbReference>
<dbReference type="InterPro" id="IPR016156">
    <property type="entry name" value="FAD/NAD-linked_Rdtase_dimer_sf"/>
</dbReference>
<evidence type="ECO:0000256" key="8">
    <source>
        <dbReference type="PIRSR" id="PIRSR000350-3"/>
    </source>
</evidence>
<proteinExistence type="inferred from homology"/>
<dbReference type="PANTHER" id="PTHR43014:SF2">
    <property type="entry name" value="MERCURIC REDUCTASE"/>
    <property type="match status" value="1"/>
</dbReference>
<dbReference type="SUPFAM" id="SSF55424">
    <property type="entry name" value="FAD/NAD-linked reductases, dimerisation (C-terminal) domain"/>
    <property type="match status" value="1"/>
</dbReference>
<comment type="caution">
    <text evidence="13">The sequence shown here is derived from an EMBL/GenBank/DDBJ whole genome shotgun (WGS) entry which is preliminary data.</text>
</comment>
<evidence type="ECO:0000256" key="1">
    <source>
        <dbReference type="ARBA" id="ARBA00007532"/>
    </source>
</evidence>
<keyword evidence="14" id="KW-1185">Reference proteome</keyword>
<dbReference type="PANTHER" id="PTHR43014">
    <property type="entry name" value="MERCURIC REDUCTASE"/>
    <property type="match status" value="1"/>
</dbReference>
<keyword evidence="7 10" id="KW-0676">Redox-active center</keyword>
<organism evidence="13 14">
    <name type="scientific">Pseudonocardia sediminis</name>
    <dbReference type="NCBI Taxonomy" id="1397368"/>
    <lineage>
        <taxon>Bacteria</taxon>
        <taxon>Bacillati</taxon>
        <taxon>Actinomycetota</taxon>
        <taxon>Actinomycetes</taxon>
        <taxon>Pseudonocardiales</taxon>
        <taxon>Pseudonocardiaceae</taxon>
        <taxon>Pseudonocardia</taxon>
    </lineage>
</organism>
<dbReference type="PIRSF" id="PIRSF000350">
    <property type="entry name" value="Mercury_reductase_MerA"/>
    <property type="match status" value="1"/>
</dbReference>
<evidence type="ECO:0000259" key="12">
    <source>
        <dbReference type="Pfam" id="PF07992"/>
    </source>
</evidence>
<dbReference type="OrthoDB" id="4763248at2"/>
<evidence type="ECO:0000259" key="11">
    <source>
        <dbReference type="Pfam" id="PF02852"/>
    </source>
</evidence>
<dbReference type="PRINTS" id="PR00368">
    <property type="entry name" value="FADPNR"/>
</dbReference>
<dbReference type="Pfam" id="PF02852">
    <property type="entry name" value="Pyr_redox_dim"/>
    <property type="match status" value="1"/>
</dbReference>
<dbReference type="GO" id="GO:0050660">
    <property type="term" value="F:flavin adenine dinucleotide binding"/>
    <property type="evidence" value="ECO:0007669"/>
    <property type="project" value="TreeGrafter"/>
</dbReference>
<name>A0A4V2FQ89_PSEST</name>
<feature type="domain" description="FAD/NAD(P)-binding" evidence="12">
    <location>
        <begin position="6"/>
        <end position="319"/>
    </location>
</feature>
<feature type="binding site" evidence="8">
    <location>
        <begin position="139"/>
        <end position="141"/>
    </location>
    <ligand>
        <name>FAD</name>
        <dbReference type="ChEBI" id="CHEBI:57692"/>
    </ligand>
</feature>
<dbReference type="PRINTS" id="PR00411">
    <property type="entry name" value="PNDRDTASEI"/>
</dbReference>
<evidence type="ECO:0000256" key="9">
    <source>
        <dbReference type="PIRSR" id="PIRSR000350-4"/>
    </source>
</evidence>
<evidence type="ECO:0000256" key="4">
    <source>
        <dbReference type="ARBA" id="ARBA00022857"/>
    </source>
</evidence>
<dbReference type="InterPro" id="IPR012999">
    <property type="entry name" value="Pyr_OxRdtase_I_AS"/>
</dbReference>
<keyword evidence="5 10" id="KW-0560">Oxidoreductase</keyword>
<protein>
    <submittedName>
        <fullName evidence="13">Pyruvate/2-oxoglutarate dehydrogenase complex dihydrolipoamide dehydrogenase (E3) component</fullName>
    </submittedName>
</protein>